<proteinExistence type="predicted"/>
<dbReference type="Proteomes" id="UP000680158">
    <property type="component" value="Unassembled WGS sequence"/>
</dbReference>
<protein>
    <submittedName>
        <fullName evidence="1">Uncharacterized protein</fullName>
    </submittedName>
</protein>
<accession>A0A941DHF1</accession>
<keyword evidence="2" id="KW-1185">Reference proteome</keyword>
<evidence type="ECO:0000313" key="2">
    <source>
        <dbReference type="Proteomes" id="UP000680158"/>
    </source>
</evidence>
<dbReference type="RefSeq" id="WP_212683654.1">
    <property type="nucleotide sequence ID" value="NZ_JAGSPM010000003.1"/>
</dbReference>
<gene>
    <name evidence="1" type="ORF">KDM92_06905</name>
</gene>
<name>A0A941DHF1_9BURK</name>
<dbReference type="EMBL" id="JAGSPM010000003">
    <property type="protein sequence ID" value="MBR7746307.1"/>
    <property type="molecule type" value="Genomic_DNA"/>
</dbReference>
<evidence type="ECO:0000313" key="1">
    <source>
        <dbReference type="EMBL" id="MBR7746307.1"/>
    </source>
</evidence>
<sequence length="456" mass="52380">MNQKESRSKLKDCIHFLWLVVGVVWLIAMTLSPSVFAQKTAPSMPNEGAEKSNRSDDYIDKSQMRMSPEWRLKMSDIFLGGEQSFDVDWKLASAQLRVLKPEIDTRKYERFAIQKIVVGDVDFAIFHWLEDIEESKGYSKGDPHYFSGAPHKLLMTRRKGALVFSQYFDGIETFEFPQERDLLADEPGFYQTKDIEWEQQCKRSNIRKNMNVRSNHYRICPSFLLAKSRGQEVILFSTIHSEDLNARYYSFDPKTGLLGSTLEVHAKFGNSALNYDSATRSVYVESHTMEVLPKEAQELPTLRQVQALKVFLQSSLGKKFCGIRPCIPGSSPLGNKSSVVYRVELGVEGKFYENLKAHLGSYLLEEKNRDALEWLGGENNRIQELENKSWEFRVIWICNFMGTFSAVNEPQRILNAWGQIPDRAKRDITPNDIALYWAALGREGLLKVFPSLLLEN</sequence>
<comment type="caution">
    <text evidence="1">The sequence shown here is derived from an EMBL/GenBank/DDBJ whole genome shotgun (WGS) entry which is preliminary data.</text>
</comment>
<reference evidence="1 2" key="1">
    <citation type="submission" date="2021-04" db="EMBL/GenBank/DDBJ databases">
        <title>novel species isolated from subtropical streams in China.</title>
        <authorList>
            <person name="Lu H."/>
        </authorList>
    </citation>
    <scope>NUCLEOTIDE SEQUENCE [LARGE SCALE GENOMIC DNA]</scope>
    <source>
        <strain evidence="1 2">BYS107W</strain>
    </source>
</reference>
<dbReference type="AlphaFoldDB" id="A0A941DHF1"/>
<organism evidence="1 2">
    <name type="scientific">Undibacterium baiyunense</name>
    <dbReference type="NCBI Taxonomy" id="2828731"/>
    <lineage>
        <taxon>Bacteria</taxon>
        <taxon>Pseudomonadati</taxon>
        <taxon>Pseudomonadota</taxon>
        <taxon>Betaproteobacteria</taxon>
        <taxon>Burkholderiales</taxon>
        <taxon>Oxalobacteraceae</taxon>
        <taxon>Undibacterium</taxon>
    </lineage>
</organism>